<organism evidence="2 3">
    <name type="scientific">Candidatus Cardinium hertigii</name>
    <dbReference type="NCBI Taxonomy" id="247481"/>
    <lineage>
        <taxon>Bacteria</taxon>
        <taxon>Pseudomonadati</taxon>
        <taxon>Bacteroidota</taxon>
        <taxon>Cytophagia</taxon>
        <taxon>Cytophagales</taxon>
        <taxon>Amoebophilaceae</taxon>
        <taxon>Candidatus Cardinium</taxon>
    </lineage>
</organism>
<sequence>MVALLKANGGAGEMTFENIKKSFEFLKKNKKFMPENFKLDTQNLKRDNRDGISYNFEMWNKIFKGQVWETPDGPAICELRHELNKPNSTGTYTMSWPASCDPKKVFSPGSNSSAIDRSSYSREIEYASSSPNAIAPPAEPELAIQPSPLAIKN</sequence>
<feature type="region of interest" description="Disordered" evidence="1">
    <location>
        <begin position="128"/>
        <end position="153"/>
    </location>
</feature>
<name>A0A3N2QD71_9BACT</name>
<accession>A0A3N2QD71</accession>
<gene>
    <name evidence="2" type="ORF">EDM02_00770</name>
</gene>
<comment type="caution">
    <text evidence="2">The sequence shown here is derived from an EMBL/GenBank/DDBJ whole genome shotgun (WGS) entry which is preliminary data.</text>
</comment>
<evidence type="ECO:0000313" key="2">
    <source>
        <dbReference type="EMBL" id="ROT47738.1"/>
    </source>
</evidence>
<dbReference type="Proteomes" id="UP000270927">
    <property type="component" value="Unassembled WGS sequence"/>
</dbReference>
<proteinExistence type="predicted"/>
<keyword evidence="3" id="KW-1185">Reference proteome</keyword>
<evidence type="ECO:0000256" key="1">
    <source>
        <dbReference type="SAM" id="MobiDB-lite"/>
    </source>
</evidence>
<protein>
    <submittedName>
        <fullName evidence="2">Uncharacterized protein</fullName>
    </submittedName>
</protein>
<feature type="compositionally biased region" description="Low complexity" evidence="1">
    <location>
        <begin position="128"/>
        <end position="146"/>
    </location>
</feature>
<reference evidence="2 3" key="1">
    <citation type="submission" date="2018-09" db="EMBL/GenBank/DDBJ databases">
        <title>Comparative Genomics of Wolbachia-Cardinium Dual Endosymbiosis in a Plant-Parasitic Nematode.</title>
        <authorList>
            <person name="Brown A.M.V."/>
            <person name="Wasala S.K."/>
            <person name="Howe D.K."/>
            <person name="Peetz A.B."/>
            <person name="Zasada I.A."/>
            <person name="Denver D.R."/>
        </authorList>
    </citation>
    <scope>NUCLEOTIDE SEQUENCE [LARGE SCALE GENOMIC DNA]</scope>
    <source>
        <strain evidence="2 3">Pp_1</strain>
    </source>
</reference>
<dbReference type="EMBL" id="RARA01000015">
    <property type="protein sequence ID" value="ROT47738.1"/>
    <property type="molecule type" value="Genomic_DNA"/>
</dbReference>
<dbReference type="AlphaFoldDB" id="A0A3N2QD71"/>
<evidence type="ECO:0000313" key="3">
    <source>
        <dbReference type="Proteomes" id="UP000270927"/>
    </source>
</evidence>